<feature type="region of interest" description="Disordered" evidence="5">
    <location>
        <begin position="1834"/>
        <end position="1857"/>
    </location>
</feature>
<evidence type="ECO:0000313" key="8">
    <source>
        <dbReference type="EMBL" id="KNC56467.1"/>
    </source>
</evidence>
<dbReference type="SUPFAM" id="SSF141072">
    <property type="entry name" value="CalX-like"/>
    <property type="match status" value="8"/>
</dbReference>
<evidence type="ECO:0000256" key="4">
    <source>
        <dbReference type="ARBA" id="ARBA00023065"/>
    </source>
</evidence>
<dbReference type="STRING" id="461836.A0A0L0DWB2"/>
<reference evidence="8 9" key="1">
    <citation type="submission" date="2010-05" db="EMBL/GenBank/DDBJ databases">
        <title>The Genome Sequence of Thecamonas trahens ATCC 50062.</title>
        <authorList>
            <consortium name="The Broad Institute Genome Sequencing Platform"/>
            <person name="Russ C."/>
            <person name="Cuomo C."/>
            <person name="Shea T."/>
            <person name="Young S.K."/>
            <person name="Zeng Q."/>
            <person name="Koehrsen M."/>
            <person name="Haas B."/>
            <person name="Borodovsky M."/>
            <person name="Guigo R."/>
            <person name="Alvarado L."/>
            <person name="Berlin A."/>
            <person name="Bochicchio J."/>
            <person name="Borenstein D."/>
            <person name="Chapman S."/>
            <person name="Chen Z."/>
            <person name="Freedman E."/>
            <person name="Gellesch M."/>
            <person name="Goldberg J."/>
            <person name="Griggs A."/>
            <person name="Gujja S."/>
            <person name="Heilman E."/>
            <person name="Heiman D."/>
            <person name="Hepburn T."/>
            <person name="Howarth C."/>
            <person name="Jen D."/>
            <person name="Larson L."/>
            <person name="Mehta T."/>
            <person name="Park D."/>
            <person name="Pearson M."/>
            <person name="Roberts A."/>
            <person name="Saif S."/>
            <person name="Shenoy N."/>
            <person name="Sisk P."/>
            <person name="Stolte C."/>
            <person name="Sykes S."/>
            <person name="Thomson T."/>
            <person name="Walk T."/>
            <person name="White J."/>
            <person name="Yandava C."/>
            <person name="Burger G."/>
            <person name="Gray M.W."/>
            <person name="Holland P.W.H."/>
            <person name="King N."/>
            <person name="Lang F.B.F."/>
            <person name="Roger A.J."/>
            <person name="Ruiz-Trillo I."/>
            <person name="Lander E."/>
            <person name="Nusbaum C."/>
        </authorList>
    </citation>
    <scope>NUCLEOTIDE SEQUENCE [LARGE SCALE GENOMIC DNA]</scope>
    <source>
        <strain evidence="8 9">ATCC 50062</strain>
    </source>
</reference>
<keyword evidence="4" id="KW-0813">Transport</keyword>
<evidence type="ECO:0000256" key="5">
    <source>
        <dbReference type="SAM" id="MobiDB-lite"/>
    </source>
</evidence>
<dbReference type="OrthoDB" id="2324346at2759"/>
<keyword evidence="2" id="KW-0677">Repeat</keyword>
<dbReference type="GO" id="GO:0030001">
    <property type="term" value="P:metal ion transport"/>
    <property type="evidence" value="ECO:0007669"/>
    <property type="project" value="TreeGrafter"/>
</dbReference>
<dbReference type="InterPro" id="IPR038081">
    <property type="entry name" value="CalX-like_sf"/>
</dbReference>
<dbReference type="GO" id="GO:0007154">
    <property type="term" value="P:cell communication"/>
    <property type="evidence" value="ECO:0007669"/>
    <property type="project" value="InterPro"/>
</dbReference>
<feature type="domain" description="Calx-beta" evidence="7">
    <location>
        <begin position="1010"/>
        <end position="1129"/>
    </location>
</feature>
<accession>A0A0L0DWB2</accession>
<evidence type="ECO:0000256" key="3">
    <source>
        <dbReference type="ARBA" id="ARBA00022837"/>
    </source>
</evidence>
<feature type="compositionally biased region" description="Low complexity" evidence="5">
    <location>
        <begin position="1933"/>
        <end position="1942"/>
    </location>
</feature>
<dbReference type="Gene3D" id="2.60.40.2030">
    <property type="match status" value="6"/>
</dbReference>
<feature type="compositionally biased region" description="Low complexity" evidence="5">
    <location>
        <begin position="1836"/>
        <end position="1846"/>
    </location>
</feature>
<feature type="region of interest" description="Disordered" evidence="5">
    <location>
        <begin position="1754"/>
        <end position="1810"/>
    </location>
</feature>
<organism evidence="8 9">
    <name type="scientific">Thecamonas trahens ATCC 50062</name>
    <dbReference type="NCBI Taxonomy" id="461836"/>
    <lineage>
        <taxon>Eukaryota</taxon>
        <taxon>Apusozoa</taxon>
        <taxon>Apusomonadida</taxon>
        <taxon>Apusomonadidae</taxon>
        <taxon>Thecamonas</taxon>
    </lineage>
</organism>
<dbReference type="RefSeq" id="XP_013760976.1">
    <property type="nucleotide sequence ID" value="XM_013905522.1"/>
</dbReference>
<feature type="compositionally biased region" description="Low complexity" evidence="5">
    <location>
        <begin position="1756"/>
        <end position="1786"/>
    </location>
</feature>
<feature type="region of interest" description="Disordered" evidence="5">
    <location>
        <begin position="1911"/>
        <end position="1948"/>
    </location>
</feature>
<protein>
    <recommendedName>
        <fullName evidence="7">Calx-beta domain-containing protein</fullName>
    </recommendedName>
</protein>
<dbReference type="PANTHER" id="PTHR11878">
    <property type="entry name" value="SODIUM/CALCIUM EXCHANGER"/>
    <property type="match status" value="1"/>
</dbReference>
<feature type="domain" description="Calx-beta" evidence="7">
    <location>
        <begin position="1285"/>
        <end position="1382"/>
    </location>
</feature>
<gene>
    <name evidence="8" type="ORF">AMSG_02435</name>
</gene>
<keyword evidence="6" id="KW-1133">Transmembrane helix</keyword>
<feature type="domain" description="Calx-beta" evidence="7">
    <location>
        <begin position="254"/>
        <end position="373"/>
    </location>
</feature>
<dbReference type="OMA" id="IWANEHE"/>
<evidence type="ECO:0000256" key="2">
    <source>
        <dbReference type="ARBA" id="ARBA00022737"/>
    </source>
</evidence>
<evidence type="ECO:0000259" key="7">
    <source>
        <dbReference type="Pfam" id="PF03160"/>
    </source>
</evidence>
<dbReference type="InterPro" id="IPR051171">
    <property type="entry name" value="CaCA"/>
</dbReference>
<keyword evidence="6" id="KW-0812">Transmembrane</keyword>
<dbReference type="GeneID" id="25562115"/>
<dbReference type="eggNOG" id="ENOG502SXBH">
    <property type="taxonomic scope" value="Eukaryota"/>
</dbReference>
<evidence type="ECO:0000313" key="9">
    <source>
        <dbReference type="Proteomes" id="UP000054408"/>
    </source>
</evidence>
<feature type="domain" description="Calx-beta" evidence="7">
    <location>
        <begin position="514"/>
        <end position="625"/>
    </location>
</feature>
<dbReference type="InterPro" id="IPR003644">
    <property type="entry name" value="Calx_beta"/>
</dbReference>
<keyword evidence="3" id="KW-0106">Calcium</keyword>
<evidence type="ECO:0000256" key="6">
    <source>
        <dbReference type="SAM" id="Phobius"/>
    </source>
</evidence>
<dbReference type="Proteomes" id="UP000054408">
    <property type="component" value="Unassembled WGS sequence"/>
</dbReference>
<sequence length="1948" mass="196369">MAAGTAEATEPGSGTVNVPITVTMDTTASYDVVVDVATSVSSGSLATGGTDFTVETTTVTIPAGSTSAVYNATVAADAWYDGGETFDVKLTGTSTPGVSVGVADTTVVTIADSGPAPVLTATVVGGTTTAVSGDGTDALSVTGPEGAASTTNELVVELALSRPSEYAAGLVVEVDGATSTADVPSDATIVDTVARTGSPMTIPALATTHQVSVVVSGDGVLEPTEVLDLGLIANYGGAELAADVVNVTATITNDDAAVVTMAVGTAAATEPGSGTVNVPITVTMDTTASYDVVVDVATSVSSGSLATGGTDFTVETTTVTIPAGSTSAVYNAVVAADAWYDGGETFDVKLTGTSTPGVSVGVADTTVVTIADSGPAPVLTATVVGGTTTAVSGAGTDALSVTGPEGAASTTNELVVELALSRPSEYAAGLVVEVDGVTSTADVPSDATIVDTVARTGSPMTIPALATTHQVSVVVSGDGVLEPTEVLDLGLIANYGGAELAADVVNVTATITNDDAAVVTMAAGTAAATEPGSGTVNVPITVTMDTTASYDVVVDVATSVSGADFVAETVTLVIPSGSRSVVYNASIAADAWYDGGETFDVAITGVSEPATTGLQDTTVVTIIDSGPAPTMVATVSSGAVTGVTGTGTNDLAITTATEGDAPATNEIVLDVTLSRPAEHPTSLQLVTSPTSTSDIVNDVDIVGTVSRTGPTVPSLATSYQVSLVVNGDAVLETDEVLDVAMVASYYQVAATLNATVTLPNDDTAVVTMAAGTAEATEPGSGTVNVPITVTMDTTASYDVVVDVATSVSSGSLATGGTDFTVETTTVTIPAGSTSAVYNATTFDVKLTGTSTPGVSVGVADTTVVTIADSGPAPVLTATVVGGTTTAVSGDGTDALSVTGPEGAASTTNELVVELALSRPSEYAAGLVVEVDGVTSTADVPSDATIVDTVARTGSPMTIPALATTHQVSVVVSGDGVLEPTEVLDLGLIANYGGAELAADVVNVTATITNDDAAVVTMAAGTAAATEPGSGTVNVPITVTMDTTASYDVVVDVATSVSSGSLATGGTDFTVETTTVTIPAGSTSAVYNAVVAADAWYDGGETFDVKLTGTSTAGALIGVADTTVVTIADSGPAPTFVARLVDGDTAGVSGQDTANVGVITGEGDAPATNELVMELTLSRVSEHAIDLRTALDPASSAELPSDATVIGTLSRAEPSVPALATKYNVSIVVSGDDEAENDEVLTLGLVGDFYGETNAANVSVTITNDDTMAWLDRDSLIVVEPVTPGGESVGFFEVVLSHPVDRAVDVTVARSAITGGLATAGVDFVDSPVTVTIPGGSTRGRFNVTVLADEWYDPDESFEVMITSATGASLAPADNRTATVFVEESGGVPILIGTVTGASGSGSSNVAFDVVEGNVGDETEVVIGLQLSRPVEREMRVETQQRSTSTATLGTDGVARDTATGGTTLVIPPNTVAYNASVVVVGDIDYERDEVLDLAFTLPDAPAIAPLNANVTIPNDDAQPGVKLAATQSSSPEGTVSGNSAKNRVNITIELEANSFESVVVSLRIVFSEGDGAFADPSDVVGFDPETGTMTIDVVIPPGQTSITVPIYLVGDDVIEGDETFEVEITTVVNGERRADAARLTVTIVEDDEVSAAVRSFRNRGDWWWIFVLSCLLFICCCICCCVAAVYFRESREYFDEAKVLYEESSQEGMGSTQIMTSSVVDHGTSTTLATYSSTTTFTTSTGLDRQSTSSVFHPTLSKIPSDSSSSSSSLTSAPKSSSSDSSSGSKLSDEPSRSAAKTVHTLTESSSEVRAAAGLGRDGAVKVDGKTLVKRKIRVSRSVSRSQSDSGSDDDTLRRKVRRRAVIKSEDSADGDEWTKQKRRVKVVSQAADGGAVVKRRRRIVRNSSWSESYSISGDEAATTTTTRRRVKIAVPGDSTSASMSGSGSGRW</sequence>
<dbReference type="PANTHER" id="PTHR11878:SF65">
    <property type="entry name" value="NA_CA-EXCHANGE PROTEIN, ISOFORM G"/>
    <property type="match status" value="1"/>
</dbReference>
<dbReference type="Pfam" id="PF03160">
    <property type="entry name" value="Calx-beta"/>
    <property type="match status" value="6"/>
</dbReference>
<keyword evidence="9" id="KW-1185">Reference proteome</keyword>
<name>A0A0L0DWB2_THETB</name>
<dbReference type="EMBL" id="GL349441">
    <property type="protein sequence ID" value="KNC56467.1"/>
    <property type="molecule type" value="Genomic_DNA"/>
</dbReference>
<keyword evidence="4" id="KW-0406">Ion transport</keyword>
<keyword evidence="6" id="KW-0472">Membrane</keyword>
<evidence type="ECO:0000256" key="1">
    <source>
        <dbReference type="ARBA" id="ARBA00022729"/>
    </source>
</evidence>
<proteinExistence type="predicted"/>
<dbReference type="GO" id="GO:0016020">
    <property type="term" value="C:membrane"/>
    <property type="evidence" value="ECO:0007669"/>
    <property type="project" value="InterPro"/>
</dbReference>
<feature type="domain" description="Calx-beta" evidence="7">
    <location>
        <begin position="13"/>
        <end position="113"/>
    </location>
</feature>
<keyword evidence="1" id="KW-0732">Signal</keyword>
<feature type="transmembrane region" description="Helical" evidence="6">
    <location>
        <begin position="1662"/>
        <end position="1687"/>
    </location>
</feature>
<feature type="domain" description="Calx-beta" evidence="7">
    <location>
        <begin position="1591"/>
        <end position="1647"/>
    </location>
</feature>